<name>D3F0T7_CONWI</name>
<keyword evidence="4" id="KW-1185">Reference proteome</keyword>
<dbReference type="KEGG" id="cwo:Cwoe_5617"/>
<evidence type="ECO:0000313" key="3">
    <source>
        <dbReference type="EMBL" id="ADB54021.1"/>
    </source>
</evidence>
<dbReference type="EMBL" id="CP001854">
    <property type="protein sequence ID" value="ADB54021.1"/>
    <property type="molecule type" value="Genomic_DNA"/>
</dbReference>
<dbReference type="Proteomes" id="UP000008229">
    <property type="component" value="Chromosome"/>
</dbReference>
<dbReference type="RefSeq" id="WP_012937072.1">
    <property type="nucleotide sequence ID" value="NC_013739.1"/>
</dbReference>
<dbReference type="STRING" id="469383.Cwoe_5617"/>
<organism evidence="3 4">
    <name type="scientific">Conexibacter woesei (strain DSM 14684 / CCUG 47730 / CIP 108061 / JCM 11494 / NBRC 100937 / ID131577)</name>
    <dbReference type="NCBI Taxonomy" id="469383"/>
    <lineage>
        <taxon>Bacteria</taxon>
        <taxon>Bacillati</taxon>
        <taxon>Actinomycetota</taxon>
        <taxon>Thermoleophilia</taxon>
        <taxon>Solirubrobacterales</taxon>
        <taxon>Conexibacteraceae</taxon>
        <taxon>Conexibacter</taxon>
    </lineage>
</organism>
<gene>
    <name evidence="3" type="ordered locus">Cwoe_5617</name>
</gene>
<dbReference type="InterPro" id="IPR036661">
    <property type="entry name" value="Luciferase-like_sf"/>
</dbReference>
<evidence type="ECO:0000256" key="1">
    <source>
        <dbReference type="ARBA" id="ARBA00023002"/>
    </source>
</evidence>
<evidence type="ECO:0000313" key="4">
    <source>
        <dbReference type="Proteomes" id="UP000008229"/>
    </source>
</evidence>
<reference evidence="4" key="2">
    <citation type="submission" date="2010-01" db="EMBL/GenBank/DDBJ databases">
        <title>The complete genome of Conexibacter woesei DSM 14684.</title>
        <authorList>
            <consortium name="US DOE Joint Genome Institute (JGI-PGF)"/>
            <person name="Lucas S."/>
            <person name="Copeland A."/>
            <person name="Lapidus A."/>
            <person name="Glavina del Rio T."/>
            <person name="Dalin E."/>
            <person name="Tice H."/>
            <person name="Bruce D."/>
            <person name="Goodwin L."/>
            <person name="Pitluck S."/>
            <person name="Kyrpides N."/>
            <person name="Mavromatis K."/>
            <person name="Ivanova N."/>
            <person name="Mikhailova N."/>
            <person name="Chertkov O."/>
            <person name="Brettin T."/>
            <person name="Detter J.C."/>
            <person name="Han C."/>
            <person name="Larimer F."/>
            <person name="Land M."/>
            <person name="Hauser L."/>
            <person name="Markowitz V."/>
            <person name="Cheng J.-F."/>
            <person name="Hugenholtz P."/>
            <person name="Woyke T."/>
            <person name="Wu D."/>
            <person name="Pukall R."/>
            <person name="Steenblock K."/>
            <person name="Schneider S."/>
            <person name="Klenk H.-P."/>
            <person name="Eisen J.A."/>
        </authorList>
    </citation>
    <scope>NUCLEOTIDE SEQUENCE [LARGE SCALE GENOMIC DNA]</scope>
    <source>
        <strain evidence="4">DSM 14684 / CIP 108061 / JCM 11494 / NBRC 100937 / ID131577</strain>
    </source>
</reference>
<dbReference type="eggNOG" id="COG2141">
    <property type="taxonomic scope" value="Bacteria"/>
</dbReference>
<dbReference type="Pfam" id="PF00296">
    <property type="entry name" value="Bac_luciferase"/>
    <property type="match status" value="1"/>
</dbReference>
<dbReference type="SUPFAM" id="SSF51679">
    <property type="entry name" value="Bacterial luciferase-like"/>
    <property type="match status" value="1"/>
</dbReference>
<dbReference type="InterPro" id="IPR011251">
    <property type="entry name" value="Luciferase-like_dom"/>
</dbReference>
<dbReference type="PANTHER" id="PTHR43244:SF1">
    <property type="entry name" value="5,10-METHYLENETETRAHYDROMETHANOPTERIN REDUCTASE"/>
    <property type="match status" value="1"/>
</dbReference>
<dbReference type="GO" id="GO:0016705">
    <property type="term" value="F:oxidoreductase activity, acting on paired donors, with incorporation or reduction of molecular oxygen"/>
    <property type="evidence" value="ECO:0007669"/>
    <property type="project" value="InterPro"/>
</dbReference>
<protein>
    <submittedName>
        <fullName evidence="3">Luciferase-like, subgroup</fullName>
    </submittedName>
</protein>
<keyword evidence="1" id="KW-0560">Oxidoreductase</keyword>
<feature type="domain" description="Luciferase-like" evidence="2">
    <location>
        <begin position="9"/>
        <end position="296"/>
    </location>
</feature>
<sequence length="323" mass="33321">MPVRPDIGVLLGSTQSPAETLAAARAAEQAGFDELWIGEDYFFNGGIATAGALLATTTLPVGLGIVPAVTRHPALLAMELATLAGMFPGRLHAGVGAGVFDWLDGMALRPRRPLGSVRDTLAFVRALLDGETVTAAHETFAAEAVALHHPPAERLPLYVGASGPKALETSGALADGTVLSVLAGVDYVRWARERIAAGGGGDDHRVVLYAFCAIDDDAAAARESLRELVGLYLLTGPRNPLTEVQGIADEAEALAAQGLDAAIPQIPDAWIDRLAIAGDADHCRARVAELAAAGADAIALCFPDGAPVEPAIARAADALLEPR</sequence>
<accession>D3F0T7</accession>
<reference evidence="3 4" key="1">
    <citation type="journal article" date="2010" name="Stand. Genomic Sci.">
        <title>Complete genome sequence of Conexibacter woesei type strain (ID131577).</title>
        <authorList>
            <person name="Pukall R."/>
            <person name="Lapidus A."/>
            <person name="Glavina Del Rio T."/>
            <person name="Copeland A."/>
            <person name="Tice H."/>
            <person name="Cheng J.-F."/>
            <person name="Lucas S."/>
            <person name="Chen F."/>
            <person name="Nolan M."/>
            <person name="Bruce D."/>
            <person name="Goodwin L."/>
            <person name="Pitluck S."/>
            <person name="Mavromatis K."/>
            <person name="Ivanova N."/>
            <person name="Ovchinnikova G."/>
            <person name="Pati A."/>
            <person name="Chen A."/>
            <person name="Palaniappan K."/>
            <person name="Land M."/>
            <person name="Hauser L."/>
            <person name="Chang Y.-J."/>
            <person name="Jeffries C.D."/>
            <person name="Chain P."/>
            <person name="Meincke L."/>
            <person name="Sims D."/>
            <person name="Brettin T."/>
            <person name="Detter J.C."/>
            <person name="Rohde M."/>
            <person name="Goeker M."/>
            <person name="Bristow J."/>
            <person name="Eisen J.A."/>
            <person name="Markowitz V."/>
            <person name="Kyrpides N.C."/>
            <person name="Klenk H.-P."/>
            <person name="Hugenholtz P."/>
        </authorList>
    </citation>
    <scope>NUCLEOTIDE SEQUENCE [LARGE SCALE GENOMIC DNA]</scope>
    <source>
        <strain evidence="4">DSM 14684 / CIP 108061 / JCM 11494 / NBRC 100937 / ID131577</strain>
    </source>
</reference>
<dbReference type="InterPro" id="IPR050564">
    <property type="entry name" value="F420-G6PD/mer"/>
</dbReference>
<proteinExistence type="predicted"/>
<evidence type="ECO:0000259" key="2">
    <source>
        <dbReference type="Pfam" id="PF00296"/>
    </source>
</evidence>
<dbReference type="CDD" id="cd01097">
    <property type="entry name" value="Tetrahydromethanopterin_reductase"/>
    <property type="match status" value="1"/>
</dbReference>
<dbReference type="AlphaFoldDB" id="D3F0T7"/>
<dbReference type="PANTHER" id="PTHR43244">
    <property type="match status" value="1"/>
</dbReference>
<dbReference type="Gene3D" id="3.20.20.30">
    <property type="entry name" value="Luciferase-like domain"/>
    <property type="match status" value="1"/>
</dbReference>
<dbReference type="HOGENOM" id="CLU_027853_5_3_11"/>